<dbReference type="PANTHER" id="PTHR11926">
    <property type="entry name" value="GLUCOSYL/GLUCURONOSYL TRANSFERASES"/>
    <property type="match status" value="1"/>
</dbReference>
<dbReference type="AlphaFoldDB" id="A0AAW1XYK1"/>
<comment type="caution">
    <text evidence="2">The sequence shown here is derived from an EMBL/GenBank/DDBJ whole genome shotgun (WGS) entry which is preliminary data.</text>
</comment>
<evidence type="ECO:0000313" key="2">
    <source>
        <dbReference type="EMBL" id="KAK9940873.1"/>
    </source>
</evidence>
<dbReference type="EMBL" id="JBEDUW010000003">
    <property type="protein sequence ID" value="KAK9940873.1"/>
    <property type="molecule type" value="Genomic_DNA"/>
</dbReference>
<dbReference type="SUPFAM" id="SSF53756">
    <property type="entry name" value="UDP-Glycosyltransferase/glycogen phosphorylase"/>
    <property type="match status" value="1"/>
</dbReference>
<dbReference type="GO" id="GO:0080044">
    <property type="term" value="F:quercetin 7-O-glucosyltransferase activity"/>
    <property type="evidence" value="ECO:0007669"/>
    <property type="project" value="TreeGrafter"/>
</dbReference>
<sequence length="269" mass="30107">MEATSAVCYLIPGRAETTEIVDPTSVLHVVAMPFPGRGHINPMMNLCKLLSSRNPQLLITFAVTEEWLGFISSDPKPDNVRLASIPNVIPAERLKAADFPAFYEAVMTKMEAPFEQLLNRLEPPVSTIIADVEVLWGVEVGIRRNIPVALFWTMSAKFLSMLHRFNLLDNGDQELDQIAELGEVFEANDPKVMKLALECISMVPKAQYLLLTSVYELEPKIFNSLQAEFPFPVYPIGPAIPYLELEYDSNVISVSTSDNGIDYLEWLDS</sequence>
<comment type="similarity">
    <text evidence="1">Belongs to the UDP-glycosyltransferase family.</text>
</comment>
<reference evidence="2 3" key="1">
    <citation type="journal article" date="2023" name="G3 (Bethesda)">
        <title>A chromosome-length genome assembly and annotation of blackberry (Rubus argutus, cv. 'Hillquist').</title>
        <authorList>
            <person name="Bruna T."/>
            <person name="Aryal R."/>
            <person name="Dudchenko O."/>
            <person name="Sargent D.J."/>
            <person name="Mead D."/>
            <person name="Buti M."/>
            <person name="Cavallini A."/>
            <person name="Hytonen T."/>
            <person name="Andres J."/>
            <person name="Pham M."/>
            <person name="Weisz D."/>
            <person name="Mascagni F."/>
            <person name="Usai G."/>
            <person name="Natali L."/>
            <person name="Bassil N."/>
            <person name="Fernandez G.E."/>
            <person name="Lomsadze A."/>
            <person name="Armour M."/>
            <person name="Olukolu B."/>
            <person name="Poorten T."/>
            <person name="Britton C."/>
            <person name="Davik J."/>
            <person name="Ashrafi H."/>
            <person name="Aiden E.L."/>
            <person name="Borodovsky M."/>
            <person name="Worthington M."/>
        </authorList>
    </citation>
    <scope>NUCLEOTIDE SEQUENCE [LARGE SCALE GENOMIC DNA]</scope>
    <source>
        <strain evidence="2">PI 553951</strain>
    </source>
</reference>
<accession>A0AAW1XYK1</accession>
<evidence type="ECO:0000256" key="1">
    <source>
        <dbReference type="ARBA" id="ARBA00009995"/>
    </source>
</evidence>
<dbReference type="Gene3D" id="3.40.50.2000">
    <property type="entry name" value="Glycogen Phosphorylase B"/>
    <property type="match status" value="1"/>
</dbReference>
<proteinExistence type="inferred from homology"/>
<gene>
    <name evidence="2" type="ORF">M0R45_017513</name>
</gene>
<evidence type="ECO:0000313" key="3">
    <source>
        <dbReference type="Proteomes" id="UP001457282"/>
    </source>
</evidence>
<name>A0AAW1XYK1_RUBAR</name>
<protein>
    <submittedName>
        <fullName evidence="2">Uncharacterized protein</fullName>
    </submittedName>
</protein>
<dbReference type="PANTHER" id="PTHR11926:SF774">
    <property type="entry name" value="UDP-GLYCOSYLTRANSFERASE 85A1-RELATED"/>
    <property type="match status" value="1"/>
</dbReference>
<organism evidence="2 3">
    <name type="scientific">Rubus argutus</name>
    <name type="common">Southern blackberry</name>
    <dbReference type="NCBI Taxonomy" id="59490"/>
    <lineage>
        <taxon>Eukaryota</taxon>
        <taxon>Viridiplantae</taxon>
        <taxon>Streptophyta</taxon>
        <taxon>Embryophyta</taxon>
        <taxon>Tracheophyta</taxon>
        <taxon>Spermatophyta</taxon>
        <taxon>Magnoliopsida</taxon>
        <taxon>eudicotyledons</taxon>
        <taxon>Gunneridae</taxon>
        <taxon>Pentapetalae</taxon>
        <taxon>rosids</taxon>
        <taxon>fabids</taxon>
        <taxon>Rosales</taxon>
        <taxon>Rosaceae</taxon>
        <taxon>Rosoideae</taxon>
        <taxon>Rosoideae incertae sedis</taxon>
        <taxon>Rubus</taxon>
    </lineage>
</organism>
<keyword evidence="3" id="KW-1185">Reference proteome</keyword>
<dbReference type="Proteomes" id="UP001457282">
    <property type="component" value="Unassembled WGS sequence"/>
</dbReference>
<dbReference type="GO" id="GO:0080043">
    <property type="term" value="F:quercetin 3-O-glucosyltransferase activity"/>
    <property type="evidence" value="ECO:0007669"/>
    <property type="project" value="TreeGrafter"/>
</dbReference>